<keyword evidence="4 5" id="KW-0472">Membrane</keyword>
<feature type="transmembrane region" description="Helical" evidence="5">
    <location>
        <begin position="81"/>
        <end position="99"/>
    </location>
</feature>
<evidence type="ECO:0000313" key="7">
    <source>
        <dbReference type="Proteomes" id="UP001519363"/>
    </source>
</evidence>
<keyword evidence="7" id="KW-1185">Reference proteome</keyword>
<dbReference type="EMBL" id="JAGIOO010000001">
    <property type="protein sequence ID" value="MBP2478120.1"/>
    <property type="molecule type" value="Genomic_DNA"/>
</dbReference>
<comment type="subcellular location">
    <subcellularLocation>
        <location evidence="1">Membrane</location>
        <topology evidence="1">Multi-pass membrane protein</topology>
    </subcellularLocation>
</comment>
<keyword evidence="3 5" id="KW-1133">Transmembrane helix</keyword>
<gene>
    <name evidence="6" type="ORF">JOF53_006992</name>
</gene>
<feature type="transmembrane region" description="Helical" evidence="5">
    <location>
        <begin position="105"/>
        <end position="122"/>
    </location>
</feature>
<evidence type="ECO:0000256" key="3">
    <source>
        <dbReference type="ARBA" id="ARBA00022989"/>
    </source>
</evidence>
<dbReference type="RefSeq" id="WP_086782183.1">
    <property type="nucleotide sequence ID" value="NZ_JAGIOO010000001.1"/>
</dbReference>
<dbReference type="InterPro" id="IPR032808">
    <property type="entry name" value="DoxX"/>
</dbReference>
<evidence type="ECO:0000256" key="1">
    <source>
        <dbReference type="ARBA" id="ARBA00004141"/>
    </source>
</evidence>
<reference evidence="6 7" key="1">
    <citation type="submission" date="2021-03" db="EMBL/GenBank/DDBJ databases">
        <title>Sequencing the genomes of 1000 actinobacteria strains.</title>
        <authorList>
            <person name="Klenk H.-P."/>
        </authorList>
    </citation>
    <scope>NUCLEOTIDE SEQUENCE [LARGE SCALE GENOMIC DNA]</scope>
    <source>
        <strain evidence="6 7">DSM 44580</strain>
    </source>
</reference>
<dbReference type="Pfam" id="PF13564">
    <property type="entry name" value="DoxX_2"/>
    <property type="match status" value="1"/>
</dbReference>
<evidence type="ECO:0000256" key="2">
    <source>
        <dbReference type="ARBA" id="ARBA00022692"/>
    </source>
</evidence>
<dbReference type="Proteomes" id="UP001519363">
    <property type="component" value="Unassembled WGS sequence"/>
</dbReference>
<feature type="transmembrane region" description="Helical" evidence="5">
    <location>
        <begin position="56"/>
        <end position="74"/>
    </location>
</feature>
<organism evidence="6 7">
    <name type="scientific">Crossiella equi</name>
    <dbReference type="NCBI Taxonomy" id="130796"/>
    <lineage>
        <taxon>Bacteria</taxon>
        <taxon>Bacillati</taxon>
        <taxon>Actinomycetota</taxon>
        <taxon>Actinomycetes</taxon>
        <taxon>Pseudonocardiales</taxon>
        <taxon>Pseudonocardiaceae</taxon>
        <taxon>Crossiella</taxon>
    </lineage>
</organism>
<evidence type="ECO:0000313" key="6">
    <source>
        <dbReference type="EMBL" id="MBP2478120.1"/>
    </source>
</evidence>
<proteinExistence type="predicted"/>
<sequence>MTTTAVTARSTGRAAHLALWVLQALLATFFLVAAALPKLFGEATALAVFETIGGDWYRLFIGLVELAGAIGLLIPRLSAAAGLGLVLLMVGATYYQVVVFQTPQYAVTTVILGVLAGTVAWFRRPRRSA</sequence>
<comment type="caution">
    <text evidence="6">The sequence shown here is derived from an EMBL/GenBank/DDBJ whole genome shotgun (WGS) entry which is preliminary data.</text>
</comment>
<keyword evidence="2 5" id="KW-0812">Transmembrane</keyword>
<protein>
    <submittedName>
        <fullName evidence="6">Membrane protein YphA (DoxX/SURF4 family)</fullName>
    </submittedName>
</protein>
<name>A0ABS5AR00_9PSEU</name>
<feature type="transmembrane region" description="Helical" evidence="5">
    <location>
        <begin position="17"/>
        <end position="36"/>
    </location>
</feature>
<evidence type="ECO:0000256" key="4">
    <source>
        <dbReference type="ARBA" id="ARBA00023136"/>
    </source>
</evidence>
<accession>A0ABS5AR00</accession>
<evidence type="ECO:0000256" key="5">
    <source>
        <dbReference type="SAM" id="Phobius"/>
    </source>
</evidence>